<dbReference type="AlphaFoldDB" id="A0AAV9V0X9"/>
<proteinExistence type="predicted"/>
<dbReference type="EMBL" id="JAVHNQ010000004">
    <property type="protein sequence ID" value="KAK6349585.1"/>
    <property type="molecule type" value="Genomic_DNA"/>
</dbReference>
<sequence length="114" mass="13004">MTATFNQDFDDLLGNHPASVYLIIMEINSSHALANVGTRWIPLDEQAAARCSFDIGEVREMTREQLRLLDDVMNFLRTRDSGIHSSWFLIGCWASHPQFFMVVRNSFPPSGEEL</sequence>
<gene>
    <name evidence="1" type="ORF">TWF696_009928</name>
</gene>
<protein>
    <submittedName>
        <fullName evidence="1">Uncharacterized protein</fullName>
    </submittedName>
</protein>
<reference evidence="1 2" key="1">
    <citation type="submission" date="2019-10" db="EMBL/GenBank/DDBJ databases">
        <authorList>
            <person name="Palmer J.M."/>
        </authorList>
    </citation>
    <scope>NUCLEOTIDE SEQUENCE [LARGE SCALE GENOMIC DNA]</scope>
    <source>
        <strain evidence="1 2">TWF696</strain>
    </source>
</reference>
<comment type="caution">
    <text evidence="1">The sequence shown here is derived from an EMBL/GenBank/DDBJ whole genome shotgun (WGS) entry which is preliminary data.</text>
</comment>
<keyword evidence="2" id="KW-1185">Reference proteome</keyword>
<dbReference type="Proteomes" id="UP001375240">
    <property type="component" value="Unassembled WGS sequence"/>
</dbReference>
<evidence type="ECO:0000313" key="2">
    <source>
        <dbReference type="Proteomes" id="UP001375240"/>
    </source>
</evidence>
<evidence type="ECO:0000313" key="1">
    <source>
        <dbReference type="EMBL" id="KAK6349585.1"/>
    </source>
</evidence>
<accession>A0AAV9V0X9</accession>
<organism evidence="1 2">
    <name type="scientific">Orbilia brochopaga</name>
    <dbReference type="NCBI Taxonomy" id="3140254"/>
    <lineage>
        <taxon>Eukaryota</taxon>
        <taxon>Fungi</taxon>
        <taxon>Dikarya</taxon>
        <taxon>Ascomycota</taxon>
        <taxon>Pezizomycotina</taxon>
        <taxon>Orbiliomycetes</taxon>
        <taxon>Orbiliales</taxon>
        <taxon>Orbiliaceae</taxon>
        <taxon>Orbilia</taxon>
    </lineage>
</organism>
<name>A0AAV9V0X9_9PEZI</name>